<dbReference type="GO" id="GO:0030198">
    <property type="term" value="P:extracellular matrix organization"/>
    <property type="evidence" value="ECO:0007669"/>
    <property type="project" value="TreeGrafter"/>
</dbReference>
<evidence type="ECO:0000313" key="5">
    <source>
        <dbReference type="EMBL" id="MBB5801097.1"/>
    </source>
</evidence>
<reference evidence="5 6" key="1">
    <citation type="submission" date="2020-08" db="EMBL/GenBank/DDBJ databases">
        <title>Sequencing the genomes of 1000 actinobacteria strains.</title>
        <authorList>
            <person name="Klenk H.-P."/>
        </authorList>
    </citation>
    <scope>NUCLEOTIDE SEQUENCE [LARGE SCALE GENOMIC DNA]</scope>
    <source>
        <strain evidence="5 6">DSM 45486</strain>
    </source>
</reference>
<protein>
    <submittedName>
        <fullName evidence="5">Putative surface protein with fasciclin (FAS1) repeats</fullName>
    </submittedName>
</protein>
<dbReference type="InterPro" id="IPR036378">
    <property type="entry name" value="FAS1_dom_sf"/>
</dbReference>
<dbReference type="InterPro" id="IPR000782">
    <property type="entry name" value="FAS1_domain"/>
</dbReference>
<evidence type="ECO:0000256" key="3">
    <source>
        <dbReference type="SAM" id="SignalP"/>
    </source>
</evidence>
<evidence type="ECO:0000313" key="6">
    <source>
        <dbReference type="Proteomes" id="UP000552097"/>
    </source>
</evidence>
<sequence>MRSTRLASAIGVLTAAMISVAACGSGEQTASDATTSAAATTTTTTTTTSKAMSDGVTTTSDVFGAGCASLPKDTEGSLDGMVDDPVATAASNNPLLKTLVAAVTEAGLVDTLNKTDAKYTVFAPYDPAFEALGQETLNAVLADKAKLTSILTYHVVPQRMDKEGILSSANLPTVQGGTLKVEGSGDNVTVNGAKVLCGNIPTANATVFVIDKVMMPTS</sequence>
<dbReference type="PROSITE" id="PS51257">
    <property type="entry name" value="PROKAR_LIPOPROTEIN"/>
    <property type="match status" value="1"/>
</dbReference>
<dbReference type="FunFam" id="2.30.180.10:FF:000019">
    <property type="entry name" value="Cell surface lipoprotein"/>
    <property type="match status" value="1"/>
</dbReference>
<dbReference type="PROSITE" id="PS50213">
    <property type="entry name" value="FAS1"/>
    <property type="match status" value="1"/>
</dbReference>
<dbReference type="EMBL" id="JACHMO010000001">
    <property type="protein sequence ID" value="MBB5801097.1"/>
    <property type="molecule type" value="Genomic_DNA"/>
</dbReference>
<feature type="signal peptide" evidence="3">
    <location>
        <begin position="1"/>
        <end position="21"/>
    </location>
</feature>
<evidence type="ECO:0000256" key="2">
    <source>
        <dbReference type="SAM" id="MobiDB-lite"/>
    </source>
</evidence>
<gene>
    <name evidence="5" type="ORF">F4560_000865</name>
</gene>
<dbReference type="Gene3D" id="2.30.180.10">
    <property type="entry name" value="FAS1 domain"/>
    <property type="match status" value="1"/>
</dbReference>
<dbReference type="SUPFAM" id="SSF82153">
    <property type="entry name" value="FAS1 domain"/>
    <property type="match status" value="1"/>
</dbReference>
<accession>A0A7W9HF30</accession>
<organism evidence="5 6">
    <name type="scientific">Saccharothrix ecbatanensis</name>
    <dbReference type="NCBI Taxonomy" id="1105145"/>
    <lineage>
        <taxon>Bacteria</taxon>
        <taxon>Bacillati</taxon>
        <taxon>Actinomycetota</taxon>
        <taxon>Actinomycetes</taxon>
        <taxon>Pseudonocardiales</taxon>
        <taxon>Pseudonocardiaceae</taxon>
        <taxon>Saccharothrix</taxon>
    </lineage>
</organism>
<evidence type="ECO:0000259" key="4">
    <source>
        <dbReference type="PROSITE" id="PS50213"/>
    </source>
</evidence>
<evidence type="ECO:0000256" key="1">
    <source>
        <dbReference type="ARBA" id="ARBA00022729"/>
    </source>
</evidence>
<name>A0A7W9HF30_9PSEU</name>
<keyword evidence="6" id="KW-1185">Reference proteome</keyword>
<dbReference type="GO" id="GO:0050839">
    <property type="term" value="F:cell adhesion molecule binding"/>
    <property type="evidence" value="ECO:0007669"/>
    <property type="project" value="TreeGrafter"/>
</dbReference>
<dbReference type="GO" id="GO:0005615">
    <property type="term" value="C:extracellular space"/>
    <property type="evidence" value="ECO:0007669"/>
    <property type="project" value="TreeGrafter"/>
</dbReference>
<dbReference type="AlphaFoldDB" id="A0A7W9HF30"/>
<dbReference type="Proteomes" id="UP000552097">
    <property type="component" value="Unassembled WGS sequence"/>
</dbReference>
<feature type="compositionally biased region" description="Low complexity" evidence="2">
    <location>
        <begin position="31"/>
        <end position="49"/>
    </location>
</feature>
<feature type="region of interest" description="Disordered" evidence="2">
    <location>
        <begin position="31"/>
        <end position="53"/>
    </location>
</feature>
<dbReference type="PANTHER" id="PTHR10900:SF77">
    <property type="entry name" value="FI19380P1"/>
    <property type="match status" value="1"/>
</dbReference>
<keyword evidence="1 3" id="KW-0732">Signal</keyword>
<dbReference type="SMART" id="SM00554">
    <property type="entry name" value="FAS1"/>
    <property type="match status" value="1"/>
</dbReference>
<dbReference type="PANTHER" id="PTHR10900">
    <property type="entry name" value="PERIOSTIN-RELATED"/>
    <property type="match status" value="1"/>
</dbReference>
<proteinExistence type="predicted"/>
<dbReference type="GO" id="GO:0007155">
    <property type="term" value="P:cell adhesion"/>
    <property type="evidence" value="ECO:0007669"/>
    <property type="project" value="TreeGrafter"/>
</dbReference>
<comment type="caution">
    <text evidence="5">The sequence shown here is derived from an EMBL/GenBank/DDBJ whole genome shotgun (WGS) entry which is preliminary data.</text>
</comment>
<feature type="domain" description="FAS1" evidence="4">
    <location>
        <begin position="83"/>
        <end position="214"/>
    </location>
</feature>
<feature type="chain" id="PRO_5038474690" evidence="3">
    <location>
        <begin position="22"/>
        <end position="218"/>
    </location>
</feature>
<dbReference type="InterPro" id="IPR050904">
    <property type="entry name" value="Adhesion/Biosynth-related"/>
</dbReference>
<dbReference type="RefSeq" id="WP_184916472.1">
    <property type="nucleotide sequence ID" value="NZ_JACHMO010000001.1"/>
</dbReference>
<dbReference type="Pfam" id="PF02469">
    <property type="entry name" value="Fasciclin"/>
    <property type="match status" value="1"/>
</dbReference>
<dbReference type="GO" id="GO:0031012">
    <property type="term" value="C:extracellular matrix"/>
    <property type="evidence" value="ECO:0007669"/>
    <property type="project" value="TreeGrafter"/>
</dbReference>